<dbReference type="EMBL" id="JAQQWM010000007">
    <property type="protein sequence ID" value="KAK8057203.1"/>
    <property type="molecule type" value="Genomic_DNA"/>
</dbReference>
<evidence type="ECO:0000313" key="2">
    <source>
        <dbReference type="EMBL" id="KAK8057203.1"/>
    </source>
</evidence>
<accession>A0ABR1UE78</accession>
<gene>
    <name evidence="2" type="ORF">PG996_011140</name>
</gene>
<evidence type="ECO:0000256" key="1">
    <source>
        <dbReference type="SAM" id="MobiDB-lite"/>
    </source>
</evidence>
<reference evidence="2 3" key="1">
    <citation type="submission" date="2023-01" db="EMBL/GenBank/DDBJ databases">
        <title>Analysis of 21 Apiospora genomes using comparative genomics revels a genus with tremendous synthesis potential of carbohydrate active enzymes and secondary metabolites.</title>
        <authorList>
            <person name="Sorensen T."/>
        </authorList>
    </citation>
    <scope>NUCLEOTIDE SEQUENCE [LARGE SCALE GENOMIC DNA]</scope>
    <source>
        <strain evidence="2 3">CBS 83171</strain>
    </source>
</reference>
<organism evidence="2 3">
    <name type="scientific">Apiospora saccharicola</name>
    <dbReference type="NCBI Taxonomy" id="335842"/>
    <lineage>
        <taxon>Eukaryota</taxon>
        <taxon>Fungi</taxon>
        <taxon>Dikarya</taxon>
        <taxon>Ascomycota</taxon>
        <taxon>Pezizomycotina</taxon>
        <taxon>Sordariomycetes</taxon>
        <taxon>Xylariomycetidae</taxon>
        <taxon>Amphisphaeriales</taxon>
        <taxon>Apiosporaceae</taxon>
        <taxon>Apiospora</taxon>
    </lineage>
</organism>
<evidence type="ECO:0000313" key="3">
    <source>
        <dbReference type="Proteomes" id="UP001446871"/>
    </source>
</evidence>
<proteinExistence type="predicted"/>
<feature type="region of interest" description="Disordered" evidence="1">
    <location>
        <begin position="1"/>
        <end position="83"/>
    </location>
</feature>
<name>A0ABR1UE78_9PEZI</name>
<keyword evidence="3" id="KW-1185">Reference proteome</keyword>
<sequence>MSNTVPQPGPAPDDVEEPWDPENPPTHRFSELLRDLSIRLEYSPTRQPADENTSADDETPEESGPSAGNTSTAPDQGDEFVIPMDKPVSSVKGLTAEVERLKGMATIPEDWGLFKDMPIKLLVDSIQSLSRVERSVKINLDQVQVKAPSHAPENYKQYLEHLQGTMRDKAQRSLRDMIENMVKEHDKLAKNEEGRPKDMVAYNSTMRAAMDTAVDELDKETKGFVEAHQKSYNIHNKNGPKFWRSMSYGILGSVILLFFTSSFQHLLQKVGLGPAAPDVSVNLNLTLNLEGPAFTATNQATEANFYIPPVDLNLILDAASLGQNNDLIVIPIIIEFKQSIPSEGSRASPPTRTKRRLEMLTNYEWLNNL</sequence>
<comment type="caution">
    <text evidence="2">The sequence shown here is derived from an EMBL/GenBank/DDBJ whole genome shotgun (WGS) entry which is preliminary data.</text>
</comment>
<feature type="compositionally biased region" description="Basic and acidic residues" evidence="1">
    <location>
        <begin position="28"/>
        <end position="38"/>
    </location>
</feature>
<protein>
    <submittedName>
        <fullName evidence="2">Uncharacterized protein</fullName>
    </submittedName>
</protein>
<dbReference type="Proteomes" id="UP001446871">
    <property type="component" value="Unassembled WGS sequence"/>
</dbReference>